<gene>
    <name evidence="1" type="ORF">MNBD_PLANCTO02-1091</name>
</gene>
<protein>
    <submittedName>
        <fullName evidence="1">Uncharacterized protein</fullName>
    </submittedName>
</protein>
<dbReference type="EMBL" id="UOGL01000236">
    <property type="protein sequence ID" value="VAX38644.1"/>
    <property type="molecule type" value="Genomic_DNA"/>
</dbReference>
<organism evidence="1">
    <name type="scientific">hydrothermal vent metagenome</name>
    <dbReference type="NCBI Taxonomy" id="652676"/>
    <lineage>
        <taxon>unclassified sequences</taxon>
        <taxon>metagenomes</taxon>
        <taxon>ecological metagenomes</taxon>
    </lineage>
</organism>
<name>A0A3B1DR84_9ZZZZ</name>
<feature type="non-terminal residue" evidence="1">
    <location>
        <position position="252"/>
    </location>
</feature>
<evidence type="ECO:0000313" key="1">
    <source>
        <dbReference type="EMBL" id="VAX38644.1"/>
    </source>
</evidence>
<accession>A0A3B1DR84</accession>
<reference evidence="1" key="1">
    <citation type="submission" date="2018-06" db="EMBL/GenBank/DDBJ databases">
        <authorList>
            <person name="Zhirakovskaya E."/>
        </authorList>
    </citation>
    <scope>NUCLEOTIDE SEQUENCE</scope>
</reference>
<dbReference type="AlphaFoldDB" id="A0A3B1DR84"/>
<sequence length="252" mass="29158">MATDDETLKYDDASDYIHLGELFYFLGQALGQAEKYQVFIVAQEIEKIIKLLQELDIQHVGRFIEKLNILKSELHNKEGSSELLNGVSKKYSDEIKANIASIGPVVYSEVRDRNFVRLDHSNASKKLNSLVGKLKDKSQEVLLSDTIRCLECGASRAAIVMGWNLVYEHVRRWVFADPERLETFNDVLKTKYKSRNKQYDEISKYEGFFELKESMVIEICFEAKLIPKDKFQILENALKRRNHFAHPSFTKA</sequence>
<proteinExistence type="predicted"/>